<evidence type="ECO:0000313" key="3">
    <source>
        <dbReference type="Proteomes" id="UP000288859"/>
    </source>
</evidence>
<organism evidence="2 3">
    <name type="scientific">Exophiala mesophila</name>
    <name type="common">Black yeast-like fungus</name>
    <dbReference type="NCBI Taxonomy" id="212818"/>
    <lineage>
        <taxon>Eukaryota</taxon>
        <taxon>Fungi</taxon>
        <taxon>Dikarya</taxon>
        <taxon>Ascomycota</taxon>
        <taxon>Pezizomycotina</taxon>
        <taxon>Eurotiomycetes</taxon>
        <taxon>Chaetothyriomycetidae</taxon>
        <taxon>Chaetothyriales</taxon>
        <taxon>Herpotrichiellaceae</taxon>
        <taxon>Exophiala</taxon>
    </lineage>
</organism>
<gene>
    <name evidence="2" type="ORF">B0A52_05506</name>
</gene>
<dbReference type="EMBL" id="NAJM01000024">
    <property type="protein sequence ID" value="RVX70173.1"/>
    <property type="molecule type" value="Genomic_DNA"/>
</dbReference>
<sequence length="114" mass="12322">MKFVTISTIALALLSTSAEATVFLGTQGNWIIAWINGDNSCTQSVAISKKSENPCGRRFKLSNGFTYSLTGCGGSNFAVLNGDGSFNALCRPQKEWYVSCLDYNLGRAYGNWAC</sequence>
<evidence type="ECO:0000256" key="1">
    <source>
        <dbReference type="SAM" id="SignalP"/>
    </source>
</evidence>
<dbReference type="Proteomes" id="UP000288859">
    <property type="component" value="Unassembled WGS sequence"/>
</dbReference>
<dbReference type="OrthoDB" id="4874416at2759"/>
<feature type="chain" id="PRO_5019071639" description="Cyanovirin-N domain-containing protein" evidence="1">
    <location>
        <begin position="21"/>
        <end position="114"/>
    </location>
</feature>
<proteinExistence type="predicted"/>
<protein>
    <recommendedName>
        <fullName evidence="4">Cyanovirin-N domain-containing protein</fullName>
    </recommendedName>
</protein>
<evidence type="ECO:0000313" key="2">
    <source>
        <dbReference type="EMBL" id="RVX70173.1"/>
    </source>
</evidence>
<keyword evidence="1" id="KW-0732">Signal</keyword>
<feature type="signal peptide" evidence="1">
    <location>
        <begin position="1"/>
        <end position="20"/>
    </location>
</feature>
<dbReference type="AlphaFoldDB" id="A0A438N349"/>
<accession>A0A438N349</accession>
<evidence type="ECO:0008006" key="4">
    <source>
        <dbReference type="Google" id="ProtNLM"/>
    </source>
</evidence>
<reference evidence="2 3" key="1">
    <citation type="submission" date="2017-03" db="EMBL/GenBank/DDBJ databases">
        <title>Genomes of endolithic fungi from Antarctica.</title>
        <authorList>
            <person name="Coleine C."/>
            <person name="Masonjones S."/>
            <person name="Stajich J.E."/>
        </authorList>
    </citation>
    <scope>NUCLEOTIDE SEQUENCE [LARGE SCALE GENOMIC DNA]</scope>
    <source>
        <strain evidence="2 3">CCFEE 6314</strain>
    </source>
</reference>
<name>A0A438N349_EXOME</name>
<comment type="caution">
    <text evidence="2">The sequence shown here is derived from an EMBL/GenBank/DDBJ whole genome shotgun (WGS) entry which is preliminary data.</text>
</comment>